<dbReference type="RefSeq" id="WP_425588511.1">
    <property type="nucleotide sequence ID" value="NZ_BAABET010000003.1"/>
</dbReference>
<gene>
    <name evidence="3" type="ORF">GCM10023086_24550</name>
</gene>
<reference evidence="4" key="1">
    <citation type="journal article" date="2019" name="Int. J. Syst. Evol. Microbiol.">
        <title>The Global Catalogue of Microorganisms (GCM) 10K type strain sequencing project: providing services to taxonomists for standard genome sequencing and annotation.</title>
        <authorList>
            <consortium name="The Broad Institute Genomics Platform"/>
            <consortium name="The Broad Institute Genome Sequencing Center for Infectious Disease"/>
            <person name="Wu L."/>
            <person name="Ma J."/>
        </authorList>
    </citation>
    <scope>NUCLEOTIDE SEQUENCE [LARGE SCALE GENOMIC DNA]</scope>
    <source>
        <strain evidence="4">JCM 31290</strain>
    </source>
</reference>
<accession>A0ABP8FLI7</accession>
<feature type="region of interest" description="Disordered" evidence="1">
    <location>
        <begin position="47"/>
        <end position="109"/>
    </location>
</feature>
<evidence type="ECO:0000256" key="1">
    <source>
        <dbReference type="SAM" id="MobiDB-lite"/>
    </source>
</evidence>
<comment type="caution">
    <text evidence="3">The sequence shown here is derived from an EMBL/GenBank/DDBJ whole genome shotgun (WGS) entry which is preliminary data.</text>
</comment>
<dbReference type="Gene3D" id="3.30.10.20">
    <property type="match status" value="1"/>
</dbReference>
<proteinExistence type="predicted"/>
<dbReference type="Proteomes" id="UP001501115">
    <property type="component" value="Unassembled WGS sequence"/>
</dbReference>
<keyword evidence="4" id="KW-1185">Reference proteome</keyword>
<evidence type="ECO:0000313" key="4">
    <source>
        <dbReference type="Proteomes" id="UP001501115"/>
    </source>
</evidence>
<feature type="compositionally biased region" description="Basic and acidic residues" evidence="1">
    <location>
        <begin position="7"/>
        <end position="34"/>
    </location>
</feature>
<dbReference type="PROSITE" id="PS51178">
    <property type="entry name" value="PASTA"/>
    <property type="match status" value="1"/>
</dbReference>
<name>A0ABP8FLI7_9ACTN</name>
<protein>
    <recommendedName>
        <fullName evidence="2">PASTA domain-containing protein</fullName>
    </recommendedName>
</protein>
<dbReference type="CDD" id="cd06577">
    <property type="entry name" value="PASTA_pknB"/>
    <property type="match status" value="1"/>
</dbReference>
<organism evidence="3 4">
    <name type="scientific">Streptomyces venetus</name>
    <dbReference type="NCBI Taxonomy" id="1701086"/>
    <lineage>
        <taxon>Bacteria</taxon>
        <taxon>Bacillati</taxon>
        <taxon>Actinomycetota</taxon>
        <taxon>Actinomycetes</taxon>
        <taxon>Kitasatosporales</taxon>
        <taxon>Streptomycetaceae</taxon>
        <taxon>Streptomyces</taxon>
    </lineage>
</organism>
<feature type="compositionally biased region" description="Polar residues" evidence="1">
    <location>
        <begin position="47"/>
        <end position="56"/>
    </location>
</feature>
<sequence>MLHRTKGGTEHDRSEPQGRHSEARGDDYQFERAKQTLAQAGFTNIQFANGSDQSDNAFVAGQDPQPNQEVDDPAGTTVTLQTIGAGGNNNNGGNGNGGLFGGITGRNED</sequence>
<feature type="compositionally biased region" description="Gly residues" evidence="1">
    <location>
        <begin position="84"/>
        <end position="109"/>
    </location>
</feature>
<dbReference type="InterPro" id="IPR005543">
    <property type="entry name" value="PASTA_dom"/>
</dbReference>
<evidence type="ECO:0000259" key="2">
    <source>
        <dbReference type="PROSITE" id="PS51178"/>
    </source>
</evidence>
<evidence type="ECO:0000313" key="3">
    <source>
        <dbReference type="EMBL" id="GAA4306355.1"/>
    </source>
</evidence>
<dbReference type="EMBL" id="BAABET010000003">
    <property type="protein sequence ID" value="GAA4306355.1"/>
    <property type="molecule type" value="Genomic_DNA"/>
</dbReference>
<feature type="region of interest" description="Disordered" evidence="1">
    <location>
        <begin position="1"/>
        <end position="34"/>
    </location>
</feature>
<feature type="domain" description="PASTA" evidence="2">
    <location>
        <begin position="14"/>
        <end position="84"/>
    </location>
</feature>